<sequence length="98" mass="10286">MKKYKRLFAALLVLAVAIVMLSSAVYIAVQADHDCTGTDCQICYHIASCQQTLKQVALTGSAAAAAAAVTYVLCGGLLCAERLFASCTLVSLKVKLSN</sequence>
<dbReference type="EMBL" id="NFKK01000011">
    <property type="protein sequence ID" value="OUP52275.1"/>
    <property type="molecule type" value="Genomic_DNA"/>
</dbReference>
<evidence type="ECO:0008006" key="4">
    <source>
        <dbReference type="Google" id="ProtNLM"/>
    </source>
</evidence>
<gene>
    <name evidence="2" type="ORF">B5F17_09545</name>
</gene>
<dbReference type="AlphaFoldDB" id="A0A1Y4L687"/>
<evidence type="ECO:0000313" key="2">
    <source>
        <dbReference type="EMBL" id="OUP52275.1"/>
    </source>
</evidence>
<evidence type="ECO:0000256" key="1">
    <source>
        <dbReference type="SAM" id="SignalP"/>
    </source>
</evidence>
<dbReference type="Proteomes" id="UP000195897">
    <property type="component" value="Unassembled WGS sequence"/>
</dbReference>
<dbReference type="RefSeq" id="WP_087373391.1">
    <property type="nucleotide sequence ID" value="NZ_NFKK01000011.1"/>
</dbReference>
<keyword evidence="1" id="KW-0732">Signal</keyword>
<comment type="caution">
    <text evidence="2">The sequence shown here is derived from an EMBL/GenBank/DDBJ whole genome shotgun (WGS) entry which is preliminary data.</text>
</comment>
<name>A0A1Y4L687_9FIRM</name>
<feature type="chain" id="PRO_5038990742" description="AraC family transcriptional regulator" evidence="1">
    <location>
        <begin position="28"/>
        <end position="98"/>
    </location>
</feature>
<organism evidence="2 3">
    <name type="scientific">Butyricicoccus pullicaecorum</name>
    <dbReference type="NCBI Taxonomy" id="501571"/>
    <lineage>
        <taxon>Bacteria</taxon>
        <taxon>Bacillati</taxon>
        <taxon>Bacillota</taxon>
        <taxon>Clostridia</taxon>
        <taxon>Eubacteriales</taxon>
        <taxon>Butyricicoccaceae</taxon>
        <taxon>Butyricicoccus</taxon>
    </lineage>
</organism>
<proteinExistence type="predicted"/>
<reference evidence="3" key="1">
    <citation type="submission" date="2017-04" db="EMBL/GenBank/DDBJ databases">
        <title>Function of individual gut microbiota members based on whole genome sequencing of pure cultures obtained from chicken caecum.</title>
        <authorList>
            <person name="Medvecky M."/>
            <person name="Cejkova D."/>
            <person name="Polansky O."/>
            <person name="Karasova D."/>
            <person name="Kubasova T."/>
            <person name="Cizek A."/>
            <person name="Rychlik I."/>
        </authorList>
    </citation>
    <scope>NUCLEOTIDE SEQUENCE [LARGE SCALE GENOMIC DNA]</scope>
    <source>
        <strain evidence="3">An180</strain>
    </source>
</reference>
<evidence type="ECO:0000313" key="3">
    <source>
        <dbReference type="Proteomes" id="UP000195897"/>
    </source>
</evidence>
<protein>
    <recommendedName>
        <fullName evidence="4">AraC family transcriptional regulator</fullName>
    </recommendedName>
</protein>
<feature type="signal peptide" evidence="1">
    <location>
        <begin position="1"/>
        <end position="27"/>
    </location>
</feature>
<accession>A0A1Y4L687</accession>